<feature type="transmembrane region" description="Helical" evidence="2">
    <location>
        <begin position="405"/>
        <end position="429"/>
    </location>
</feature>
<evidence type="ECO:0000313" key="5">
    <source>
        <dbReference type="Proteomes" id="UP000283269"/>
    </source>
</evidence>
<comment type="caution">
    <text evidence="4">The sequence shown here is derived from an EMBL/GenBank/DDBJ whole genome shotgun (WGS) entry which is preliminary data.</text>
</comment>
<dbReference type="InterPro" id="IPR045340">
    <property type="entry name" value="DUF6533"/>
</dbReference>
<name>A0A409XUF0_PSICY</name>
<protein>
    <recommendedName>
        <fullName evidence="3">DUF6533 domain-containing protein</fullName>
    </recommendedName>
</protein>
<evidence type="ECO:0000256" key="1">
    <source>
        <dbReference type="SAM" id="MobiDB-lite"/>
    </source>
</evidence>
<sequence length="676" mass="77216">MDGQRGFPGMPPGVPLEMFSSGPPPTILREILYGLRAWRVLSYLEVAATTIFLYDYMLTLGMEIQLVWRKKSSVIKIIYLFQRYLPFCDAGLLTLYPDSRTKSGFYVVLLTVRVWALWNRNPTFAIALPVGFLSVWIPASIAGYYYISDLRYLDIPPFPNFQGCFILSDNLMVVWCWLGLLIWDMSAFFLYPLLLFFASSVTCVSLLNSGGDSWNQLVLTRVLHSMLASRALLQLRHQTDNPTQFSPTEIHFDERLDAIDTADHVDTVHAEVAAIALLAYEWAITMDMEIDLIWKRKWNAVKIIYLLQKYSTIIDGGFLPLYRQLGSHMTNAQCSRLLVAVLVVTGLGISMSEVILTLRVWAIWDRDKRLLYLLILAASMIWIPTIAASFFFFQKVKYSATPPYQGFRGCFIIASTRFIAWWWVALAVWDFLRSGVSSRLPLSRVVYRDGVFFYIFLFFFSVFNIIANLTLPYSQIAAVTMLAYDWALTLDMEINLVWKKKWNLIKAIYLFQRYVVILDACAVPLYRQVGSEMTDTKCNRLKATVTVLMALGTIASEARSGMTSKLPLSLVVYRDGWVLFYVCLFACSLFNVLAYTTFPLPLRVMGTALTRCLHSMLASRALLQMREQLQRPPTATDFFPSSVRFRETNTDSNTMVLSESDRQPGSSRLTTQPEVS</sequence>
<dbReference type="Pfam" id="PF20151">
    <property type="entry name" value="DUF6533"/>
    <property type="match status" value="3"/>
</dbReference>
<keyword evidence="2" id="KW-1133">Transmembrane helix</keyword>
<keyword evidence="2" id="KW-0812">Transmembrane</keyword>
<keyword evidence="5" id="KW-1185">Reference proteome</keyword>
<dbReference type="EMBL" id="NHYD01000343">
    <property type="protein sequence ID" value="PPQ94435.1"/>
    <property type="molecule type" value="Genomic_DNA"/>
</dbReference>
<feature type="transmembrane region" description="Helical" evidence="2">
    <location>
        <begin position="37"/>
        <end position="57"/>
    </location>
</feature>
<evidence type="ECO:0000313" key="4">
    <source>
        <dbReference type="EMBL" id="PPQ94435.1"/>
    </source>
</evidence>
<feature type="transmembrane region" description="Helical" evidence="2">
    <location>
        <begin position="337"/>
        <end position="358"/>
    </location>
</feature>
<feature type="transmembrane region" description="Helical" evidence="2">
    <location>
        <begin position="189"/>
        <end position="207"/>
    </location>
</feature>
<gene>
    <name evidence="4" type="ORF">CVT25_002526</name>
</gene>
<organism evidence="4 5">
    <name type="scientific">Psilocybe cyanescens</name>
    <dbReference type="NCBI Taxonomy" id="93625"/>
    <lineage>
        <taxon>Eukaryota</taxon>
        <taxon>Fungi</taxon>
        <taxon>Dikarya</taxon>
        <taxon>Basidiomycota</taxon>
        <taxon>Agaricomycotina</taxon>
        <taxon>Agaricomycetes</taxon>
        <taxon>Agaricomycetidae</taxon>
        <taxon>Agaricales</taxon>
        <taxon>Agaricineae</taxon>
        <taxon>Strophariaceae</taxon>
        <taxon>Psilocybe</taxon>
    </lineage>
</organism>
<feature type="domain" description="DUF6533" evidence="3">
    <location>
        <begin position="473"/>
        <end position="518"/>
    </location>
</feature>
<feature type="domain" description="DUF6533" evidence="3">
    <location>
        <begin position="43"/>
        <end position="87"/>
    </location>
</feature>
<feature type="transmembrane region" description="Helical" evidence="2">
    <location>
        <begin position="450"/>
        <end position="470"/>
    </location>
</feature>
<feature type="region of interest" description="Disordered" evidence="1">
    <location>
        <begin position="649"/>
        <end position="676"/>
    </location>
</feature>
<reference evidence="4 5" key="1">
    <citation type="journal article" date="2018" name="Evol. Lett.">
        <title>Horizontal gene cluster transfer increased hallucinogenic mushroom diversity.</title>
        <authorList>
            <person name="Reynolds H.T."/>
            <person name="Vijayakumar V."/>
            <person name="Gluck-Thaler E."/>
            <person name="Korotkin H.B."/>
            <person name="Matheny P.B."/>
            <person name="Slot J.C."/>
        </authorList>
    </citation>
    <scope>NUCLEOTIDE SEQUENCE [LARGE SCALE GENOMIC DNA]</scope>
    <source>
        <strain evidence="4 5">2631</strain>
    </source>
</reference>
<feature type="transmembrane region" description="Helical" evidence="2">
    <location>
        <begin position="159"/>
        <end position="183"/>
    </location>
</feature>
<accession>A0A409XUF0</accession>
<evidence type="ECO:0000259" key="3">
    <source>
        <dbReference type="Pfam" id="PF20151"/>
    </source>
</evidence>
<dbReference type="AlphaFoldDB" id="A0A409XUF0"/>
<evidence type="ECO:0000256" key="2">
    <source>
        <dbReference type="SAM" id="Phobius"/>
    </source>
</evidence>
<keyword evidence="2" id="KW-0472">Membrane</keyword>
<feature type="domain" description="DUF6533" evidence="3">
    <location>
        <begin position="271"/>
        <end position="314"/>
    </location>
</feature>
<dbReference type="OrthoDB" id="2958007at2759"/>
<feature type="transmembrane region" description="Helical" evidence="2">
    <location>
        <begin position="370"/>
        <end position="393"/>
    </location>
</feature>
<dbReference type="Proteomes" id="UP000283269">
    <property type="component" value="Unassembled WGS sequence"/>
</dbReference>
<dbReference type="InParanoid" id="A0A409XUF0"/>
<feature type="transmembrane region" description="Helical" evidence="2">
    <location>
        <begin position="124"/>
        <end position="147"/>
    </location>
</feature>
<feature type="transmembrane region" description="Helical" evidence="2">
    <location>
        <begin position="578"/>
        <end position="598"/>
    </location>
</feature>
<proteinExistence type="predicted"/>
<feature type="compositionally biased region" description="Polar residues" evidence="1">
    <location>
        <begin position="650"/>
        <end position="676"/>
    </location>
</feature>
<feature type="transmembrane region" description="Helical" evidence="2">
    <location>
        <begin position="476"/>
        <end position="498"/>
    </location>
</feature>